<reference evidence="1" key="1">
    <citation type="submission" date="2013-05" db="EMBL/GenBank/DDBJ databases">
        <authorList>
            <person name="Yim A.K.Y."/>
            <person name="Chan T.F."/>
            <person name="Ji K.M."/>
            <person name="Liu X.Y."/>
            <person name="Zhou J.W."/>
            <person name="Li R.Q."/>
            <person name="Yang K.Y."/>
            <person name="Li J."/>
            <person name="Li M."/>
            <person name="Law P.T.W."/>
            <person name="Wu Y.L."/>
            <person name="Cai Z.L."/>
            <person name="Qin H."/>
            <person name="Bao Y."/>
            <person name="Leung R.K.K."/>
            <person name="Ng P.K.S."/>
            <person name="Zou J."/>
            <person name="Zhong X.J."/>
            <person name="Ran P.X."/>
            <person name="Zhong N.S."/>
            <person name="Liu Z.G."/>
            <person name="Tsui S.K.W."/>
        </authorList>
    </citation>
    <scope>NUCLEOTIDE SEQUENCE</scope>
    <source>
        <strain evidence="1">Derf</strain>
        <tissue evidence="1">Whole organism</tissue>
    </source>
</reference>
<keyword evidence="2" id="KW-1185">Reference proteome</keyword>
<name>A0A922I0Y9_DERFA</name>
<proteinExistence type="predicted"/>
<evidence type="ECO:0000313" key="2">
    <source>
        <dbReference type="Proteomes" id="UP000790347"/>
    </source>
</evidence>
<sequence length="87" mass="9772">MFSRNIEPQSDAALKLECGSINGEARFPWFRCLLIIFISPTKWLVDWPFPPPVATAVIIEVGELLLLGINNGEELFDDVDKSDLPIE</sequence>
<reference evidence="1" key="2">
    <citation type="journal article" date="2022" name="Res Sq">
        <title>Comparative Genomics Reveals Insights into the Divergent Evolution of Astigmatic Mites and Household Pest Adaptations.</title>
        <authorList>
            <person name="Xiong Q."/>
            <person name="Wan A.T.-Y."/>
            <person name="Liu X.-Y."/>
            <person name="Fung C.S.-H."/>
            <person name="Xiao X."/>
            <person name="Malainual N."/>
            <person name="Hou J."/>
            <person name="Wang L."/>
            <person name="Wang M."/>
            <person name="Yang K."/>
            <person name="Cui Y."/>
            <person name="Leung E."/>
            <person name="Nong W."/>
            <person name="Shin S.-K."/>
            <person name="Au S."/>
            <person name="Jeong K.Y."/>
            <person name="Chew F.T."/>
            <person name="Hui J."/>
            <person name="Leung T.F."/>
            <person name="Tungtrongchitr A."/>
            <person name="Zhong N."/>
            <person name="Liu Z."/>
            <person name="Tsui S."/>
        </authorList>
    </citation>
    <scope>NUCLEOTIDE SEQUENCE</scope>
    <source>
        <strain evidence="1">Derf</strain>
        <tissue evidence="1">Whole organism</tissue>
    </source>
</reference>
<accession>A0A922I0Y9</accession>
<dbReference type="EMBL" id="ASGP02000003">
    <property type="protein sequence ID" value="KAH9518121.1"/>
    <property type="molecule type" value="Genomic_DNA"/>
</dbReference>
<evidence type="ECO:0000313" key="1">
    <source>
        <dbReference type="EMBL" id="KAH9518121.1"/>
    </source>
</evidence>
<protein>
    <submittedName>
        <fullName evidence="1">Uncharacterized protein</fullName>
    </submittedName>
</protein>
<organism evidence="1 2">
    <name type="scientific">Dermatophagoides farinae</name>
    <name type="common">American house dust mite</name>
    <dbReference type="NCBI Taxonomy" id="6954"/>
    <lineage>
        <taxon>Eukaryota</taxon>
        <taxon>Metazoa</taxon>
        <taxon>Ecdysozoa</taxon>
        <taxon>Arthropoda</taxon>
        <taxon>Chelicerata</taxon>
        <taxon>Arachnida</taxon>
        <taxon>Acari</taxon>
        <taxon>Acariformes</taxon>
        <taxon>Sarcoptiformes</taxon>
        <taxon>Astigmata</taxon>
        <taxon>Psoroptidia</taxon>
        <taxon>Analgoidea</taxon>
        <taxon>Pyroglyphidae</taxon>
        <taxon>Dermatophagoidinae</taxon>
        <taxon>Dermatophagoides</taxon>
    </lineage>
</organism>
<gene>
    <name evidence="1" type="ORF">DERF_008718</name>
</gene>
<dbReference type="Proteomes" id="UP000790347">
    <property type="component" value="Unassembled WGS sequence"/>
</dbReference>
<comment type="caution">
    <text evidence="1">The sequence shown here is derived from an EMBL/GenBank/DDBJ whole genome shotgun (WGS) entry which is preliminary data.</text>
</comment>
<dbReference type="AlphaFoldDB" id="A0A922I0Y9"/>